<feature type="transmembrane region" description="Helical" evidence="11">
    <location>
        <begin position="286"/>
        <end position="303"/>
    </location>
</feature>
<keyword evidence="14" id="KW-0540">Nuclease</keyword>
<evidence type="ECO:0000313" key="14">
    <source>
        <dbReference type="EMBL" id="KAG0665838.1"/>
    </source>
</evidence>
<dbReference type="Gene3D" id="3.40.1350.10">
    <property type="match status" value="1"/>
</dbReference>
<feature type="region of interest" description="Disordered" evidence="10">
    <location>
        <begin position="1"/>
        <end position="21"/>
    </location>
</feature>
<keyword evidence="14" id="KW-0378">Hydrolase</keyword>
<feature type="domain" description="tRNA intron endonuclease catalytic" evidence="12">
    <location>
        <begin position="899"/>
        <end position="974"/>
    </location>
</feature>
<dbReference type="InterPro" id="IPR006677">
    <property type="entry name" value="tRNA_intron_Endonuc_cat-like"/>
</dbReference>
<evidence type="ECO:0000256" key="4">
    <source>
        <dbReference type="ARBA" id="ARBA00022692"/>
    </source>
</evidence>
<proteinExistence type="inferred from homology"/>
<feature type="domain" description="TSEN34 N-terminal" evidence="13">
    <location>
        <begin position="644"/>
        <end position="712"/>
    </location>
</feature>
<keyword evidence="4 11" id="KW-0812">Transmembrane</keyword>
<dbReference type="CDD" id="cd22363">
    <property type="entry name" value="tRNA-intron_lyase_C"/>
    <property type="match status" value="1"/>
</dbReference>
<comment type="subcellular location">
    <subcellularLocation>
        <location evidence="1">Membrane</location>
        <topology evidence="1">Multi-pass membrane protein</topology>
    </subcellularLocation>
</comment>
<dbReference type="Pfam" id="PF26577">
    <property type="entry name" value="TSEN34_N"/>
    <property type="match status" value="1"/>
</dbReference>
<dbReference type="GO" id="GO:0005634">
    <property type="term" value="C:nucleus"/>
    <property type="evidence" value="ECO:0007669"/>
    <property type="project" value="UniProtKB-ARBA"/>
</dbReference>
<dbReference type="EC" id="4.6.1.16" evidence="3"/>
<dbReference type="EMBL" id="PUHQ01000007">
    <property type="protein sequence ID" value="KAG0665838.1"/>
    <property type="molecule type" value="Genomic_DNA"/>
</dbReference>
<feature type="compositionally biased region" description="Basic and acidic residues" evidence="10">
    <location>
        <begin position="747"/>
        <end position="792"/>
    </location>
</feature>
<dbReference type="PANTHER" id="PTHR13070">
    <property type="entry name" value="TRNA-SPLICING ENDONUCLEASE SUBUNIT SEN34-RELATED"/>
    <property type="match status" value="1"/>
</dbReference>
<dbReference type="InterPro" id="IPR036167">
    <property type="entry name" value="tRNA_intron_Endo_cat-like_sf"/>
</dbReference>
<keyword evidence="6 11" id="KW-1133">Transmembrane helix</keyword>
<keyword evidence="15" id="KW-1185">Reference proteome</keyword>
<evidence type="ECO:0000256" key="6">
    <source>
        <dbReference type="ARBA" id="ARBA00022989"/>
    </source>
</evidence>
<name>A0A9P6W9E8_RHOMI</name>
<dbReference type="PANTHER" id="PTHR13070:SF0">
    <property type="entry name" value="TRNA-SPLICING ENDONUCLEASE SUBUNIT SEN34"/>
    <property type="match status" value="1"/>
</dbReference>
<feature type="transmembrane region" description="Helical" evidence="11">
    <location>
        <begin position="323"/>
        <end position="342"/>
    </location>
</feature>
<evidence type="ECO:0000259" key="13">
    <source>
        <dbReference type="Pfam" id="PF26577"/>
    </source>
</evidence>
<keyword evidence="8" id="KW-0456">Lyase</keyword>
<reference evidence="14 15" key="1">
    <citation type="submission" date="2020-11" db="EMBL/GenBank/DDBJ databases">
        <title>Kefir isolates.</title>
        <authorList>
            <person name="Marcisauskas S."/>
            <person name="Kim Y."/>
            <person name="Blasche S."/>
        </authorList>
    </citation>
    <scope>NUCLEOTIDE SEQUENCE [LARGE SCALE GENOMIC DNA]</scope>
    <source>
        <strain evidence="14 15">KR</strain>
    </source>
</reference>
<dbReference type="Pfam" id="PF01974">
    <property type="entry name" value="tRNA_int_endo"/>
    <property type="match status" value="1"/>
</dbReference>
<feature type="region of interest" description="Disordered" evidence="10">
    <location>
        <begin position="739"/>
        <end position="830"/>
    </location>
</feature>
<evidence type="ECO:0000256" key="10">
    <source>
        <dbReference type="SAM" id="MobiDB-lite"/>
    </source>
</evidence>
<dbReference type="GO" id="GO:0000379">
    <property type="term" value="P:tRNA-type intron splice site recognition and cleavage"/>
    <property type="evidence" value="ECO:0007669"/>
    <property type="project" value="TreeGrafter"/>
</dbReference>
<dbReference type="AlphaFoldDB" id="A0A9P6W9E8"/>
<feature type="transmembrane region" description="Helical" evidence="11">
    <location>
        <begin position="107"/>
        <end position="132"/>
    </location>
</feature>
<feature type="transmembrane region" description="Helical" evidence="11">
    <location>
        <begin position="245"/>
        <end position="265"/>
    </location>
</feature>
<evidence type="ECO:0000256" key="1">
    <source>
        <dbReference type="ARBA" id="ARBA00004141"/>
    </source>
</evidence>
<comment type="caution">
    <text evidence="14">The sequence shown here is derived from an EMBL/GenBank/DDBJ whole genome shotgun (WGS) entry which is preliminary data.</text>
</comment>
<dbReference type="InterPro" id="IPR011856">
    <property type="entry name" value="tRNA_endonuc-like_dom_sf"/>
</dbReference>
<gene>
    <name evidence="14" type="primary">SEN34</name>
    <name evidence="14" type="ORF">C6P46_005932</name>
</gene>
<protein>
    <recommendedName>
        <fullName evidence="3">tRNA-intron lyase</fullName>
        <ecNumber evidence="3">4.6.1.16</ecNumber>
    </recommendedName>
</protein>
<comment type="similarity">
    <text evidence="2">Belongs to the tRNA-intron endonuclease family.</text>
</comment>
<keyword evidence="7 11" id="KW-0472">Membrane</keyword>
<dbReference type="GO" id="GO:0003676">
    <property type="term" value="F:nucleic acid binding"/>
    <property type="evidence" value="ECO:0007669"/>
    <property type="project" value="InterPro"/>
</dbReference>
<dbReference type="GO" id="GO:0000213">
    <property type="term" value="F:tRNA-intron lyase activity"/>
    <property type="evidence" value="ECO:0007669"/>
    <property type="project" value="UniProtKB-EC"/>
</dbReference>
<evidence type="ECO:0000256" key="8">
    <source>
        <dbReference type="ARBA" id="ARBA00023239"/>
    </source>
</evidence>
<comment type="catalytic activity">
    <reaction evidence="9">
        <text>pretRNA = a 3'-half-tRNA molecule with a 5'-OH end + a 5'-half-tRNA molecule with a 2',3'-cyclic phosphate end + an intron with a 2',3'-cyclic phosphate and a 5'-hydroxyl terminus.</text>
        <dbReference type="EC" id="4.6.1.16"/>
    </reaction>
</comment>
<dbReference type="SUPFAM" id="SSF53032">
    <property type="entry name" value="tRNA-intron endonuclease catalytic domain-like"/>
    <property type="match status" value="1"/>
</dbReference>
<evidence type="ECO:0000256" key="5">
    <source>
        <dbReference type="ARBA" id="ARBA00022694"/>
    </source>
</evidence>
<evidence type="ECO:0000256" key="9">
    <source>
        <dbReference type="ARBA" id="ARBA00034031"/>
    </source>
</evidence>
<keyword evidence="14" id="KW-0255">Endonuclease</keyword>
<dbReference type="Pfam" id="PF07264">
    <property type="entry name" value="EI24"/>
    <property type="match status" value="1"/>
</dbReference>
<evidence type="ECO:0000256" key="11">
    <source>
        <dbReference type="SAM" id="Phobius"/>
    </source>
</evidence>
<evidence type="ECO:0000256" key="2">
    <source>
        <dbReference type="ARBA" id="ARBA00008078"/>
    </source>
</evidence>
<evidence type="ECO:0000256" key="7">
    <source>
        <dbReference type="ARBA" id="ARBA00023136"/>
    </source>
</evidence>
<organism evidence="14 15">
    <name type="scientific">Rhodotorula mucilaginosa</name>
    <name type="common">Yeast</name>
    <name type="synonym">Rhodotorula rubra</name>
    <dbReference type="NCBI Taxonomy" id="5537"/>
    <lineage>
        <taxon>Eukaryota</taxon>
        <taxon>Fungi</taxon>
        <taxon>Dikarya</taxon>
        <taxon>Basidiomycota</taxon>
        <taxon>Pucciniomycotina</taxon>
        <taxon>Microbotryomycetes</taxon>
        <taxon>Sporidiobolales</taxon>
        <taxon>Sporidiobolaceae</taxon>
        <taxon>Rhodotorula</taxon>
    </lineage>
</organism>
<evidence type="ECO:0000256" key="3">
    <source>
        <dbReference type="ARBA" id="ARBA00012573"/>
    </source>
</evidence>
<accession>A0A9P6W9E8</accession>
<dbReference type="Proteomes" id="UP000777482">
    <property type="component" value="Unassembled WGS sequence"/>
</dbReference>
<dbReference type="InterPro" id="IPR059112">
    <property type="entry name" value="CysZ/EI24"/>
</dbReference>
<dbReference type="OrthoDB" id="266518at2759"/>
<sequence>MSNFYQRGHQKQQDSYGGGGASSSWNLPPLSLPGTLALHLGFAIKGAQDAMNLRVAGEKIQLDRVVQANILKSSTLQGILLVSALVIKPLLRRAVGLRADDALSSSIFYLGFHLFWLYPLAAAATYYSGLLRASEETDKRSSRSSANSDNRGLAVKIVSESYRTLVTLNYFLFFFALRLVPFLGSPISFLYASIADAYYCFEGHWVKQGWTFSDRIRHIEQRWAYALGFGFPITLLSWWSSDPIVNLAVFALLFPLFSLTSTTAMPQPLDPALPGSSSAAASSAPAFLHAASGLGYGSFSIAAAEGGEEARGRKGHPAVPVRVRVLIFAELVYAALAGAFGVGSAGSAGRKKDAGMGHRGTPTRVPPAPSSSYGGAGLGAGGGYGNASSAFGSDPYGSAAAPASRYNAEQDPYGVPVAAAGGGGGGIAASASAYAGAYAPSVAQATPPRRGHAMSESTAGYGAATPGGASDYLMTSPTRGAAGSYGVSNGGGGAASTPPPTMMMGGQGGSGPALGAGYGGDRTLDAYIRQAGLRARRSSASTLAVVASAVLEGDAASRFCPVHFEARPSSHSNPVDACLAYPPSSIILRCIFSSFTLLLAIHAFSPFPAVDCTASHSLLLHSALCTLPTRRRDQLEMARRDPVKLRVANQKAYLWDLNDVQYLRVQHHICGVLSGTLPQVTQQNVFLGLPLVLMPEEVVLLVRNGIAVLVDDRAAHLPPTVEQAESYHASRAAAVQAQQETHYANEQTKKREMEELHRDKIEKRRREKEAARRKREKEELERRRAAGEDVSRESVGGSAGGQQEMKISVPPLAPGAANTGPPSSVGAASSSSAVPVPAAAEATDTRPDLSHVGYTIIIEPRSDSFAWYDPDRPSVSFSTLEAARDAGLWSYPQTTLQEARCRVFEDLWRRGFYMGGGMRFGGDFLVYPGDPLRYHSHFTLTVLSTPTTTIMPLDLVAYGRLATAVKKAHLLGCWDVKAEAAAYASLEWAAFG</sequence>
<evidence type="ECO:0000313" key="15">
    <source>
        <dbReference type="Proteomes" id="UP000777482"/>
    </source>
</evidence>
<dbReference type="InterPro" id="IPR059049">
    <property type="entry name" value="TSEN34_N"/>
</dbReference>
<feature type="region of interest" description="Disordered" evidence="10">
    <location>
        <begin position="344"/>
        <end position="372"/>
    </location>
</feature>
<evidence type="ECO:0000259" key="12">
    <source>
        <dbReference type="Pfam" id="PF01974"/>
    </source>
</evidence>
<feature type="compositionally biased region" description="Low complexity" evidence="10">
    <location>
        <begin position="820"/>
        <end position="830"/>
    </location>
</feature>
<keyword evidence="5" id="KW-0819">tRNA processing</keyword>